<gene>
    <name evidence="1" type="ORF">WR25_04967</name>
</gene>
<accession>A0A2A2KIU7</accession>
<protein>
    <submittedName>
        <fullName evidence="1">Uncharacterized protein</fullName>
    </submittedName>
</protein>
<evidence type="ECO:0000313" key="1">
    <source>
        <dbReference type="EMBL" id="PAV73966.1"/>
    </source>
</evidence>
<dbReference type="Proteomes" id="UP000218231">
    <property type="component" value="Unassembled WGS sequence"/>
</dbReference>
<keyword evidence="2" id="KW-1185">Reference proteome</keyword>
<dbReference type="AlphaFoldDB" id="A0A2A2KIU7"/>
<evidence type="ECO:0000313" key="2">
    <source>
        <dbReference type="Proteomes" id="UP000218231"/>
    </source>
</evidence>
<dbReference type="EMBL" id="LIAE01008449">
    <property type="protein sequence ID" value="PAV73966.1"/>
    <property type="molecule type" value="Genomic_DNA"/>
</dbReference>
<sequence length="224" mass="23272">MRAVEIVGDRIAGLSPRGDEGGVERAVAFARRDAQRAIGPVQRPAAMVPLQLAEIGEDVIPAPPGKAGLRPAIVIARMAPRIDHAVDRRAAAQPLAARPPQAPVVEVRFGRGPEAPIVLALRLDQFADAGRHADEQVSIVATGFDQQHADCGVFGQARRHDAAGRAAPYDDIVEALVCHALSSCAAVSTVASVGVQRSAISSSINAGRSRSGAWTLPSPSVISA</sequence>
<name>A0A2A2KIU7_9BILA</name>
<organism evidence="1 2">
    <name type="scientific">Diploscapter pachys</name>
    <dbReference type="NCBI Taxonomy" id="2018661"/>
    <lineage>
        <taxon>Eukaryota</taxon>
        <taxon>Metazoa</taxon>
        <taxon>Ecdysozoa</taxon>
        <taxon>Nematoda</taxon>
        <taxon>Chromadorea</taxon>
        <taxon>Rhabditida</taxon>
        <taxon>Rhabditina</taxon>
        <taxon>Rhabditomorpha</taxon>
        <taxon>Rhabditoidea</taxon>
        <taxon>Rhabditidae</taxon>
        <taxon>Diploscapter</taxon>
    </lineage>
</organism>
<comment type="caution">
    <text evidence="1">The sequence shown here is derived from an EMBL/GenBank/DDBJ whole genome shotgun (WGS) entry which is preliminary data.</text>
</comment>
<reference evidence="1 2" key="1">
    <citation type="journal article" date="2017" name="Curr. Biol.">
        <title>Genome architecture and evolution of a unichromosomal asexual nematode.</title>
        <authorList>
            <person name="Fradin H."/>
            <person name="Zegar C."/>
            <person name="Gutwein M."/>
            <person name="Lucas J."/>
            <person name="Kovtun M."/>
            <person name="Corcoran D."/>
            <person name="Baugh L.R."/>
            <person name="Kiontke K."/>
            <person name="Gunsalus K."/>
            <person name="Fitch D.H."/>
            <person name="Piano F."/>
        </authorList>
    </citation>
    <scope>NUCLEOTIDE SEQUENCE [LARGE SCALE GENOMIC DNA]</scope>
    <source>
        <strain evidence="1">PF1309</strain>
    </source>
</reference>
<proteinExistence type="predicted"/>